<feature type="compositionally biased region" description="Low complexity" evidence="1">
    <location>
        <begin position="94"/>
        <end position="103"/>
    </location>
</feature>
<dbReference type="EMBL" id="BMAR01000033">
    <property type="protein sequence ID" value="GFR49960.1"/>
    <property type="molecule type" value="Genomic_DNA"/>
</dbReference>
<comment type="caution">
    <text evidence="2">The sequence shown here is derived from an EMBL/GenBank/DDBJ whole genome shotgun (WGS) entry which is preliminary data.</text>
</comment>
<reference evidence="2 3" key="1">
    <citation type="journal article" date="2021" name="Sci. Rep.">
        <title>Genome sequencing of the multicellular alga Astrephomene provides insights into convergent evolution of germ-soma differentiation.</title>
        <authorList>
            <person name="Yamashita S."/>
            <person name="Yamamoto K."/>
            <person name="Matsuzaki R."/>
            <person name="Suzuki S."/>
            <person name="Yamaguchi H."/>
            <person name="Hirooka S."/>
            <person name="Minakuchi Y."/>
            <person name="Miyagishima S."/>
            <person name="Kawachi M."/>
            <person name="Toyoda A."/>
            <person name="Nozaki H."/>
        </authorList>
    </citation>
    <scope>NUCLEOTIDE SEQUENCE [LARGE SCALE GENOMIC DNA]</scope>
    <source>
        <strain evidence="2 3">NIES-4017</strain>
    </source>
</reference>
<feature type="compositionally biased region" description="Basic and acidic residues" evidence="1">
    <location>
        <begin position="206"/>
        <end position="219"/>
    </location>
</feature>
<sequence>MSPPLSHQHPPSCCDWRPRVGRYGARHATSCGAISGPDKRSTRGFRSSSSSSNTGRTTRMLTLTTAPRQGCRTRYVNCRTLAMLRLNRNATAAAAGAGSSSYGGRSGSSGHGRGGRMRELLGGLGDTDAGRDVLHEGGSGLALSRSGYEAGEEEEEEEEEDGEEEGQDGCEEDGEGGEEEDPAGHALRLSVVQVRTLHRVPNFLRPWEEGHETESSASA</sequence>
<feature type="compositionally biased region" description="Acidic residues" evidence="1">
    <location>
        <begin position="150"/>
        <end position="181"/>
    </location>
</feature>
<feature type="compositionally biased region" description="Low complexity" evidence="1">
    <location>
        <begin position="44"/>
        <end position="65"/>
    </location>
</feature>
<evidence type="ECO:0000313" key="3">
    <source>
        <dbReference type="Proteomes" id="UP001054857"/>
    </source>
</evidence>
<evidence type="ECO:0000313" key="2">
    <source>
        <dbReference type="EMBL" id="GFR49960.1"/>
    </source>
</evidence>
<keyword evidence="3" id="KW-1185">Reference proteome</keyword>
<feature type="non-terminal residue" evidence="2">
    <location>
        <position position="1"/>
    </location>
</feature>
<dbReference type="Proteomes" id="UP001054857">
    <property type="component" value="Unassembled WGS sequence"/>
</dbReference>
<dbReference type="AlphaFoldDB" id="A0AAD3DXN6"/>
<feature type="region of interest" description="Disordered" evidence="1">
    <location>
        <begin position="94"/>
        <end position="189"/>
    </location>
</feature>
<proteinExistence type="predicted"/>
<gene>
    <name evidence="2" type="ORF">Agub_g12068</name>
</gene>
<organism evidence="2 3">
    <name type="scientific">Astrephomene gubernaculifera</name>
    <dbReference type="NCBI Taxonomy" id="47775"/>
    <lineage>
        <taxon>Eukaryota</taxon>
        <taxon>Viridiplantae</taxon>
        <taxon>Chlorophyta</taxon>
        <taxon>core chlorophytes</taxon>
        <taxon>Chlorophyceae</taxon>
        <taxon>CS clade</taxon>
        <taxon>Chlamydomonadales</taxon>
        <taxon>Astrephomenaceae</taxon>
        <taxon>Astrephomene</taxon>
    </lineage>
</organism>
<evidence type="ECO:0000256" key="1">
    <source>
        <dbReference type="SAM" id="MobiDB-lite"/>
    </source>
</evidence>
<protein>
    <submittedName>
        <fullName evidence="2">Uncharacterized protein</fullName>
    </submittedName>
</protein>
<feature type="region of interest" description="Disordered" evidence="1">
    <location>
        <begin position="28"/>
        <end position="66"/>
    </location>
</feature>
<feature type="region of interest" description="Disordered" evidence="1">
    <location>
        <begin position="200"/>
        <end position="219"/>
    </location>
</feature>
<accession>A0AAD3DXN6</accession>
<name>A0AAD3DXN6_9CHLO</name>